<evidence type="ECO:0000313" key="5">
    <source>
        <dbReference type="EMBL" id="MCE8052207.1"/>
    </source>
</evidence>
<dbReference type="SUPFAM" id="SSF69349">
    <property type="entry name" value="Phage fibre proteins"/>
    <property type="match status" value="1"/>
</dbReference>
<protein>
    <submittedName>
        <fullName evidence="5">Type VI secretion system tip protein VgrG</fullName>
    </submittedName>
</protein>
<feature type="domain" description="Gp5/Type VI secretion system Vgr C-terminal trimerisation" evidence="4">
    <location>
        <begin position="482"/>
        <end position="586"/>
    </location>
</feature>
<comment type="caution">
    <text evidence="5">The sequence shown here is derived from an EMBL/GenBank/DDBJ whole genome shotgun (WGS) entry which is preliminary data.</text>
</comment>
<feature type="domain" description="Gp5/Type VI secretion system Vgr protein OB-fold" evidence="3">
    <location>
        <begin position="397"/>
        <end position="464"/>
    </location>
</feature>
<dbReference type="Gene3D" id="2.30.110.50">
    <property type="match status" value="1"/>
</dbReference>
<reference evidence="5" key="1">
    <citation type="submission" date="2020-05" db="EMBL/GenBank/DDBJ databases">
        <authorList>
            <person name="Wang L."/>
            <person name="Shao Z."/>
        </authorList>
    </citation>
    <scope>NUCLEOTIDE SEQUENCE</scope>
    <source>
        <strain evidence="5">MCCC 1A05776</strain>
    </source>
</reference>
<name>A0AAW4YU32_9GAMM</name>
<dbReference type="Proteomes" id="UP001320178">
    <property type="component" value="Unassembled WGS sequence"/>
</dbReference>
<evidence type="ECO:0000256" key="1">
    <source>
        <dbReference type="ARBA" id="ARBA00005558"/>
    </source>
</evidence>
<dbReference type="Gene3D" id="3.55.50.10">
    <property type="entry name" value="Baseplate protein-like domains"/>
    <property type="match status" value="1"/>
</dbReference>
<dbReference type="Pfam" id="PF04717">
    <property type="entry name" value="Phage_base_V"/>
    <property type="match status" value="1"/>
</dbReference>
<reference evidence="5" key="2">
    <citation type="journal article" date="2021" name="Front. Microbiol.">
        <title>Aerobic Denitrification and Heterotrophic Sulfur Oxidation in the Genus Halomonas Revealed by Six Novel Species Characterizations and Genome-Based Analysis.</title>
        <authorList>
            <person name="Wang L."/>
            <person name="Shao Z."/>
        </authorList>
    </citation>
    <scope>NUCLEOTIDE SEQUENCE</scope>
    <source>
        <strain evidence="5">MCCC 1A05776</strain>
    </source>
</reference>
<gene>
    <name evidence="5" type="ORF">HOP61_12930</name>
</gene>
<dbReference type="Pfam" id="PF05954">
    <property type="entry name" value="Phage_GPD"/>
    <property type="match status" value="1"/>
</dbReference>
<proteinExistence type="inferred from homology"/>
<evidence type="ECO:0000259" key="4">
    <source>
        <dbReference type="Pfam" id="PF22178"/>
    </source>
</evidence>
<sequence length="684" mass="75510">MADRTGLQFTLDLAGVDSAELAVIDFTLEEALSQPFHLKVRFASRDGSLSATELLDRPVSLTIWQDGEVLRRVHAIVSEFGRGDRGHRRTLYSLVARPALWRLDLRHNSRIFQEVSPLTVLNTLCDERGLTDVAFAVTRELPEREFLVQYRETDLAFVERLAAEEGLFYFHEFEDAPNGAHRLVFADAPQTLAHLGERTYHGRAGGTPPSRHVRKLQQLARVAPASVTLKDYSFKNPAYAQLHEHAAGDLEDHAQRDDYEHYDYPGRYKVDASGDAFTRIRLEHLRSGALTCAAESDLPELAPGVKFTLTDHDLSELNRDWQVVKVKHTGSQPQALEEDGVTQGDAAGLGQMTKFDNELILTPADRAWRPTPNAKPRVDGPQIAFVVGPEGEEIHCDEHGRVKVQFPWDRYAEPNETASAWVRVSQGWAGGGYGSMAIPRIGHEVVVSFLEGDPDQPLITGRTYHAVNTPPYALPEHKTRTVIRTQSHKGEGFNELRFEDQAGEEQIWLHAQKDLELLTNNDRTEEIGNDSFLTVHHDRIGEIHADDHLTVHGSRHTQIDGDDHLIVDASRHEKYGRAQLVEAGQEIHHKAGMKVVIEAGAEITLKAGGSFVKLDPSGVTIVGSQVKINSGGSPGSGSGQAAQAPALPREAEAAPEFTPIQAPQQAALLQQKALCPVCEKDGSA</sequence>
<accession>A0AAW4YU32</accession>
<evidence type="ECO:0000313" key="6">
    <source>
        <dbReference type="Proteomes" id="UP001320178"/>
    </source>
</evidence>
<feature type="region of interest" description="Disordered" evidence="2">
    <location>
        <begin position="630"/>
        <end position="659"/>
    </location>
</feature>
<dbReference type="Gene3D" id="2.40.50.230">
    <property type="entry name" value="Gp5 N-terminal domain"/>
    <property type="match status" value="1"/>
</dbReference>
<dbReference type="InterPro" id="IPR037026">
    <property type="entry name" value="Vgr_OB-fold_dom_sf"/>
</dbReference>
<dbReference type="InterPro" id="IPR054030">
    <property type="entry name" value="Gp5_Vgr_C"/>
</dbReference>
<dbReference type="NCBIfam" id="TIGR03361">
    <property type="entry name" value="VI_Rhs_Vgr"/>
    <property type="match status" value="1"/>
</dbReference>
<dbReference type="InterPro" id="IPR017847">
    <property type="entry name" value="T6SS_RhsGE_Vgr_subset"/>
</dbReference>
<dbReference type="RefSeq" id="WP_234239696.1">
    <property type="nucleotide sequence ID" value="NZ_JABFTS010000004.1"/>
</dbReference>
<dbReference type="AlphaFoldDB" id="A0AAW4YU32"/>
<dbReference type="SUPFAM" id="SSF69279">
    <property type="entry name" value="Phage tail proteins"/>
    <property type="match status" value="2"/>
</dbReference>
<dbReference type="PANTHER" id="PTHR32305:SF11">
    <property type="entry name" value="TYPE VI SECRETION SYSTEM SPIKE PROTEIN VGRG3"/>
    <property type="match status" value="1"/>
</dbReference>
<dbReference type="PANTHER" id="PTHR32305">
    <property type="match status" value="1"/>
</dbReference>
<feature type="compositionally biased region" description="Low complexity" evidence="2">
    <location>
        <begin position="639"/>
        <end position="648"/>
    </location>
</feature>
<dbReference type="Gene3D" id="4.10.220.110">
    <property type="match status" value="1"/>
</dbReference>
<evidence type="ECO:0000256" key="2">
    <source>
        <dbReference type="SAM" id="MobiDB-lite"/>
    </source>
</evidence>
<dbReference type="NCBIfam" id="TIGR01646">
    <property type="entry name" value="vgr_GE"/>
    <property type="match status" value="1"/>
</dbReference>
<organism evidence="5 6">
    <name type="scientific">Billgrantia desiderata</name>
    <dbReference type="NCBI Taxonomy" id="52021"/>
    <lineage>
        <taxon>Bacteria</taxon>
        <taxon>Pseudomonadati</taxon>
        <taxon>Pseudomonadota</taxon>
        <taxon>Gammaproteobacteria</taxon>
        <taxon>Oceanospirillales</taxon>
        <taxon>Halomonadaceae</taxon>
        <taxon>Billgrantia</taxon>
    </lineage>
</organism>
<dbReference type="SUPFAM" id="SSF69255">
    <property type="entry name" value="gp5 N-terminal domain-like"/>
    <property type="match status" value="1"/>
</dbReference>
<dbReference type="InterPro" id="IPR050708">
    <property type="entry name" value="T6SS_VgrG/RHS"/>
</dbReference>
<dbReference type="InterPro" id="IPR006531">
    <property type="entry name" value="Gp5/Vgr_OB"/>
</dbReference>
<comment type="similarity">
    <text evidence="1">Belongs to the VgrG protein family.</text>
</comment>
<evidence type="ECO:0000259" key="3">
    <source>
        <dbReference type="Pfam" id="PF04717"/>
    </source>
</evidence>
<dbReference type="InterPro" id="IPR006533">
    <property type="entry name" value="T6SS_Vgr_RhsGE"/>
</dbReference>
<dbReference type="Pfam" id="PF22178">
    <property type="entry name" value="Gp5_trimer_C"/>
    <property type="match status" value="1"/>
</dbReference>
<dbReference type="EMBL" id="JABFTS010000004">
    <property type="protein sequence ID" value="MCE8052207.1"/>
    <property type="molecule type" value="Genomic_DNA"/>
</dbReference>